<evidence type="ECO:0000313" key="5">
    <source>
        <dbReference type="EMBL" id="HGT39774.1"/>
    </source>
</evidence>
<dbReference type="Pfam" id="PF13181">
    <property type="entry name" value="TPR_8"/>
    <property type="match status" value="2"/>
</dbReference>
<evidence type="ECO:0000256" key="4">
    <source>
        <dbReference type="SAM" id="MobiDB-lite"/>
    </source>
</evidence>
<dbReference type="SMART" id="SM00028">
    <property type="entry name" value="TPR"/>
    <property type="match status" value="12"/>
</dbReference>
<feature type="repeat" description="TPR" evidence="3">
    <location>
        <begin position="737"/>
        <end position="770"/>
    </location>
</feature>
<name>A0A7C4LLR0_9PLAN</name>
<comment type="caution">
    <text evidence="5">The sequence shown here is derived from an EMBL/GenBank/DDBJ whole genome shotgun (WGS) entry which is preliminary data.</text>
</comment>
<dbReference type="PROSITE" id="PS50005">
    <property type="entry name" value="TPR"/>
    <property type="match status" value="4"/>
</dbReference>
<sequence>MPVRDRDAGSAEGRPVAPGRRRGLQVRLGSGRDNRLQWAEGAAVPRARPAPSERIAMREAIAVCLALAGGVGIWPAVVAADTVPPSGYRLQESDDILQPLQPVRPRSAEMQNKVEAAAWFATGRLLETRQDFRGALNAYRKAVELDPRSIEIYRALVPLAMQLDQVEEALRLAMRAVELDPQDYELLLRIGVQFARQRDFAAAIKYLDQAVRSPRLDQRSPAFVMLHVELGVLYHATGQADKAADSYAVIFDAVKDPSKYNLEFRARAALLADPRTSYERIGQVLMDGGRLELASEALDLAAKTNRASAGNLTYARAKILLLSNKPEAALAELQKYFDEQRQSKGREAYQLLADILQKLGRGEELVGRLEQIAQRDPRNRPLQYFFADALVQAGELERARQVYEAALKGAGDAAGYLGLAGVYRRLKRADELLDALGRGLSKVGPDGVEQLGQFDTELKTIAADAALVDALMEAGRNQAKAEPTQLTFDESYLLAKVAEQLERYDQAIEFFRLAAKLDKDRAILAYRDLAEVLIDARRYAEAATVYEDALRLRPPIELKARFYLGLTQAKELAGDTDGALAAVEEAQREFPQLPVFQFQHAWIYYHARQFDKAIEGFEKVIRDYPQAREIVRRCQFSLSNIHVLRGEIRKGEEILEKILEEDPEDPAVNNDLGYLYADQGKHLEKAEVMIRKAVKAEPENAAYLDSLGWVLFKLGRVDEAVPYLEKAATMPSPGSDGTIWDHLGDCYHRQGKLEKAIDAWKKALQQAEAEKHPDVKLIERIKTKLQPVKADQAPPAADNP</sequence>
<feature type="region of interest" description="Disordered" evidence="4">
    <location>
        <begin position="1"/>
        <end position="22"/>
    </location>
</feature>
<feature type="repeat" description="TPR" evidence="3">
    <location>
        <begin position="523"/>
        <end position="556"/>
    </location>
</feature>
<dbReference type="Pfam" id="PF14559">
    <property type="entry name" value="TPR_19"/>
    <property type="match status" value="2"/>
</dbReference>
<organism evidence="5">
    <name type="scientific">Schlesneria paludicola</name>
    <dbReference type="NCBI Taxonomy" id="360056"/>
    <lineage>
        <taxon>Bacteria</taxon>
        <taxon>Pseudomonadati</taxon>
        <taxon>Planctomycetota</taxon>
        <taxon>Planctomycetia</taxon>
        <taxon>Planctomycetales</taxon>
        <taxon>Planctomycetaceae</taxon>
        <taxon>Schlesneria</taxon>
    </lineage>
</organism>
<dbReference type="InterPro" id="IPR013105">
    <property type="entry name" value="TPR_2"/>
</dbReference>
<accession>A0A7C4LLR0</accession>
<feature type="repeat" description="TPR" evidence="3">
    <location>
        <begin position="116"/>
        <end position="149"/>
    </location>
</feature>
<dbReference type="InterPro" id="IPR011990">
    <property type="entry name" value="TPR-like_helical_dom_sf"/>
</dbReference>
<protein>
    <submittedName>
        <fullName evidence="5">Tetratricopeptide repeat protein</fullName>
    </submittedName>
</protein>
<dbReference type="Pfam" id="PF07719">
    <property type="entry name" value="TPR_2"/>
    <property type="match status" value="2"/>
</dbReference>
<keyword evidence="1" id="KW-0677">Repeat</keyword>
<dbReference type="SUPFAM" id="SSF48452">
    <property type="entry name" value="TPR-like"/>
    <property type="match status" value="2"/>
</dbReference>
<dbReference type="PANTHER" id="PTHR12558">
    <property type="entry name" value="CELL DIVISION CYCLE 16,23,27"/>
    <property type="match status" value="1"/>
</dbReference>
<keyword evidence="2 3" id="KW-0802">TPR repeat</keyword>
<evidence type="ECO:0000256" key="1">
    <source>
        <dbReference type="ARBA" id="ARBA00022737"/>
    </source>
</evidence>
<reference evidence="5" key="1">
    <citation type="journal article" date="2020" name="mSystems">
        <title>Genome- and Community-Level Interaction Insights into Carbon Utilization and Element Cycling Functions of Hydrothermarchaeota in Hydrothermal Sediment.</title>
        <authorList>
            <person name="Zhou Z."/>
            <person name="Liu Y."/>
            <person name="Xu W."/>
            <person name="Pan J."/>
            <person name="Luo Z.H."/>
            <person name="Li M."/>
        </authorList>
    </citation>
    <scope>NUCLEOTIDE SEQUENCE [LARGE SCALE GENOMIC DNA]</scope>
    <source>
        <strain evidence="5">SpSt-508</strain>
    </source>
</reference>
<dbReference type="EMBL" id="DSVQ01000015">
    <property type="protein sequence ID" value="HGT39774.1"/>
    <property type="molecule type" value="Genomic_DNA"/>
</dbReference>
<dbReference type="Pfam" id="PF13432">
    <property type="entry name" value="TPR_16"/>
    <property type="match status" value="2"/>
</dbReference>
<dbReference type="PANTHER" id="PTHR12558:SF13">
    <property type="entry name" value="CELL DIVISION CYCLE PROTEIN 27 HOMOLOG"/>
    <property type="match status" value="1"/>
</dbReference>
<evidence type="ECO:0000256" key="2">
    <source>
        <dbReference type="ARBA" id="ARBA00022803"/>
    </source>
</evidence>
<dbReference type="Gene3D" id="1.25.40.10">
    <property type="entry name" value="Tetratricopeptide repeat domain"/>
    <property type="match status" value="4"/>
</dbReference>
<evidence type="ECO:0000256" key="3">
    <source>
        <dbReference type="PROSITE-ProRule" id="PRU00339"/>
    </source>
</evidence>
<dbReference type="Pfam" id="PF13174">
    <property type="entry name" value="TPR_6"/>
    <property type="match status" value="1"/>
</dbReference>
<dbReference type="InterPro" id="IPR019734">
    <property type="entry name" value="TPR_rpt"/>
</dbReference>
<dbReference type="AlphaFoldDB" id="A0A7C4LLR0"/>
<proteinExistence type="predicted"/>
<gene>
    <name evidence="5" type="ORF">ENS64_11010</name>
</gene>
<feature type="repeat" description="TPR" evidence="3">
    <location>
        <begin position="150"/>
        <end position="183"/>
    </location>
</feature>